<sequence>MYTNFHYPSHWIEYETNNSYGIYEFIPIARYLMANPMHKLQQTYNKCFKYVINELILRDNTYDESNGRDFCSQFIAAKRRAEAEGKLGFECLNDNNIAAVVMDFYMYLIITAGMGTSFTTLVWNLLFMVYYSDWQQIMRNEVNDRLGDRAPVVADKHHLHNVMAFLYETFRCRNPVPFGAPHMTLSDTILDGKYTVPGQTILIHHSWHILTDDSIWPNGEQFNPGRFLDDHGHFKSVGPLAYIPFGAGRLYDPS</sequence>
<name>A0A7R9Q4B4_9ACAR</name>
<dbReference type="InterPro" id="IPR002401">
    <property type="entry name" value="Cyt_P450_E_grp-I"/>
</dbReference>
<organism evidence="6">
    <name type="scientific">Medioppia subpectinata</name>
    <dbReference type="NCBI Taxonomy" id="1979941"/>
    <lineage>
        <taxon>Eukaryota</taxon>
        <taxon>Metazoa</taxon>
        <taxon>Ecdysozoa</taxon>
        <taxon>Arthropoda</taxon>
        <taxon>Chelicerata</taxon>
        <taxon>Arachnida</taxon>
        <taxon>Acari</taxon>
        <taxon>Acariformes</taxon>
        <taxon>Sarcoptiformes</taxon>
        <taxon>Oribatida</taxon>
        <taxon>Brachypylina</taxon>
        <taxon>Oppioidea</taxon>
        <taxon>Oppiidae</taxon>
        <taxon>Medioppia</taxon>
    </lineage>
</organism>
<dbReference type="GO" id="GO:0006805">
    <property type="term" value="P:xenobiotic metabolic process"/>
    <property type="evidence" value="ECO:0007669"/>
    <property type="project" value="TreeGrafter"/>
</dbReference>
<dbReference type="InterPro" id="IPR050182">
    <property type="entry name" value="Cytochrome_P450_fam2"/>
</dbReference>
<dbReference type="Pfam" id="PF00067">
    <property type="entry name" value="p450"/>
    <property type="match status" value="1"/>
</dbReference>
<accession>A0A7R9Q4B4</accession>
<reference evidence="6" key="1">
    <citation type="submission" date="2020-11" db="EMBL/GenBank/DDBJ databases">
        <authorList>
            <person name="Tran Van P."/>
        </authorList>
    </citation>
    <scope>NUCLEOTIDE SEQUENCE</scope>
</reference>
<dbReference type="EMBL" id="OC863229">
    <property type="protein sequence ID" value="CAD7630870.1"/>
    <property type="molecule type" value="Genomic_DNA"/>
</dbReference>
<comment type="similarity">
    <text evidence="1">Belongs to the cytochrome P450 family.</text>
</comment>
<proteinExistence type="inferred from homology"/>
<evidence type="ECO:0000313" key="7">
    <source>
        <dbReference type="Proteomes" id="UP000759131"/>
    </source>
</evidence>
<dbReference type="InterPro" id="IPR036396">
    <property type="entry name" value="Cyt_P450_sf"/>
</dbReference>
<dbReference type="GO" id="GO:0008395">
    <property type="term" value="F:steroid hydroxylase activity"/>
    <property type="evidence" value="ECO:0007669"/>
    <property type="project" value="TreeGrafter"/>
</dbReference>
<keyword evidence="5" id="KW-0812">Transmembrane</keyword>
<evidence type="ECO:0000256" key="2">
    <source>
        <dbReference type="ARBA" id="ARBA00022723"/>
    </source>
</evidence>
<dbReference type="GO" id="GO:0005737">
    <property type="term" value="C:cytoplasm"/>
    <property type="evidence" value="ECO:0007669"/>
    <property type="project" value="TreeGrafter"/>
</dbReference>
<keyword evidence="5" id="KW-1133">Transmembrane helix</keyword>
<dbReference type="InterPro" id="IPR001128">
    <property type="entry name" value="Cyt_P450"/>
</dbReference>
<feature type="transmembrane region" description="Helical" evidence="5">
    <location>
        <begin position="104"/>
        <end position="131"/>
    </location>
</feature>
<dbReference type="PANTHER" id="PTHR24300">
    <property type="entry name" value="CYTOCHROME P450 508A4-RELATED"/>
    <property type="match status" value="1"/>
</dbReference>
<dbReference type="GO" id="GO:0006082">
    <property type="term" value="P:organic acid metabolic process"/>
    <property type="evidence" value="ECO:0007669"/>
    <property type="project" value="TreeGrafter"/>
</dbReference>
<dbReference type="AlphaFoldDB" id="A0A7R9Q4B4"/>
<evidence type="ECO:0000313" key="6">
    <source>
        <dbReference type="EMBL" id="CAD7630870.1"/>
    </source>
</evidence>
<dbReference type="GO" id="GO:0016712">
    <property type="term" value="F:oxidoreductase activity, acting on paired donors, with incorporation or reduction of molecular oxygen, reduced flavin or flavoprotein as one donor, and incorporation of one atom of oxygen"/>
    <property type="evidence" value="ECO:0007669"/>
    <property type="project" value="TreeGrafter"/>
</dbReference>
<gene>
    <name evidence="6" type="ORF">OSB1V03_LOCUS11281</name>
</gene>
<evidence type="ECO:0000256" key="3">
    <source>
        <dbReference type="ARBA" id="ARBA00023004"/>
    </source>
</evidence>
<feature type="non-terminal residue" evidence="6">
    <location>
        <position position="254"/>
    </location>
</feature>
<dbReference type="Proteomes" id="UP000759131">
    <property type="component" value="Unassembled WGS sequence"/>
</dbReference>
<evidence type="ECO:0000256" key="1">
    <source>
        <dbReference type="ARBA" id="ARBA00010617"/>
    </source>
</evidence>
<evidence type="ECO:0008006" key="8">
    <source>
        <dbReference type="Google" id="ProtNLM"/>
    </source>
</evidence>
<dbReference type="GO" id="GO:0005506">
    <property type="term" value="F:iron ion binding"/>
    <property type="evidence" value="ECO:0007669"/>
    <property type="project" value="InterPro"/>
</dbReference>
<dbReference type="EMBL" id="CAJPIZ010008654">
    <property type="protein sequence ID" value="CAG2111300.1"/>
    <property type="molecule type" value="Genomic_DNA"/>
</dbReference>
<protein>
    <recommendedName>
        <fullName evidence="8">Cytochrome P450</fullName>
    </recommendedName>
</protein>
<keyword evidence="4" id="KW-0503">Monooxygenase</keyword>
<keyword evidence="5" id="KW-0472">Membrane</keyword>
<evidence type="ECO:0000256" key="4">
    <source>
        <dbReference type="ARBA" id="ARBA00023033"/>
    </source>
</evidence>
<keyword evidence="4" id="KW-0560">Oxidoreductase</keyword>
<dbReference type="PANTHER" id="PTHR24300:SF403">
    <property type="entry name" value="CYTOCHROME P450 306A1"/>
    <property type="match status" value="1"/>
</dbReference>
<dbReference type="GO" id="GO:0020037">
    <property type="term" value="F:heme binding"/>
    <property type="evidence" value="ECO:0007669"/>
    <property type="project" value="InterPro"/>
</dbReference>
<evidence type="ECO:0000256" key="5">
    <source>
        <dbReference type="SAM" id="Phobius"/>
    </source>
</evidence>
<dbReference type="Gene3D" id="1.10.630.10">
    <property type="entry name" value="Cytochrome P450"/>
    <property type="match status" value="1"/>
</dbReference>
<keyword evidence="2" id="KW-0479">Metal-binding</keyword>
<dbReference type="SUPFAM" id="SSF48264">
    <property type="entry name" value="Cytochrome P450"/>
    <property type="match status" value="1"/>
</dbReference>
<keyword evidence="3" id="KW-0408">Iron</keyword>
<dbReference type="OrthoDB" id="6511124at2759"/>
<dbReference type="PRINTS" id="PR00463">
    <property type="entry name" value="EP450I"/>
</dbReference>
<keyword evidence="7" id="KW-1185">Reference proteome</keyword>